<protein>
    <recommendedName>
        <fullName evidence="2">Anti sigma-E protein RseA N-terminal domain-containing protein</fullName>
    </recommendedName>
</protein>
<feature type="transmembrane region" description="Helical" evidence="1">
    <location>
        <begin position="83"/>
        <end position="104"/>
    </location>
</feature>
<dbReference type="GO" id="GO:0016989">
    <property type="term" value="F:sigma factor antagonist activity"/>
    <property type="evidence" value="ECO:0007669"/>
    <property type="project" value="InterPro"/>
</dbReference>
<dbReference type="EMBL" id="AP021857">
    <property type="protein sequence ID" value="BBO20896.1"/>
    <property type="molecule type" value="Genomic_DNA"/>
</dbReference>
<gene>
    <name evidence="3" type="ORF">DSYM_15950</name>
</gene>
<dbReference type="AlphaFoldDB" id="A0A809RXH3"/>
<dbReference type="CDD" id="cd16328">
    <property type="entry name" value="RseA_N"/>
    <property type="match status" value="1"/>
</dbReference>
<keyword evidence="1" id="KW-0812">Transmembrane</keyword>
<name>A0A809RXH3_9PROT</name>
<dbReference type="KEGG" id="ddz:DSYM_15950"/>
<proteinExistence type="predicted"/>
<evidence type="ECO:0000256" key="1">
    <source>
        <dbReference type="SAM" id="Phobius"/>
    </source>
</evidence>
<feature type="domain" description="Anti sigma-E protein RseA N-terminal" evidence="2">
    <location>
        <begin position="2"/>
        <end position="80"/>
    </location>
</feature>
<sequence>MKSEISALLDDELELGEASRMIDLLRRDKELQDAWNAYHLIGDALRNTAIICPDLSGKVMARLAEEPVLFFPVVRPKRTPWRFALPLAAAVTGMAAVGWVALALNAPQTLELAARHSPPVEQSARVPEPAPPAALKEYLVAHQAHSPGGSIQGVAPYVRTVSVIHKGGR</sequence>
<dbReference type="InterPro" id="IPR036147">
    <property type="entry name" value="Anti-sigma_E_RseA_N_sf"/>
</dbReference>
<dbReference type="PANTHER" id="PTHR38104:SF1">
    <property type="entry name" value="ANTI-SIGMA-E FACTOR RSEA"/>
    <property type="match status" value="1"/>
</dbReference>
<organism evidence="3 4">
    <name type="scientific">Candidatus Desulfobacillus denitrificans</name>
    <dbReference type="NCBI Taxonomy" id="2608985"/>
    <lineage>
        <taxon>Bacteria</taxon>
        <taxon>Pseudomonadati</taxon>
        <taxon>Pseudomonadota</taxon>
        <taxon>Betaproteobacteria</taxon>
        <taxon>Candidatus Desulfobacillus</taxon>
    </lineage>
</organism>
<evidence type="ECO:0000313" key="4">
    <source>
        <dbReference type="Proteomes" id="UP000662914"/>
    </source>
</evidence>
<keyword evidence="1" id="KW-1133">Transmembrane helix</keyword>
<dbReference type="Gene3D" id="1.10.10.880">
    <property type="entry name" value="Anti sigma-E protein RseA, N-terminal domain"/>
    <property type="match status" value="1"/>
</dbReference>
<dbReference type="InterPro" id="IPR052383">
    <property type="entry name" value="Anti-sigma-E_RseA-like"/>
</dbReference>
<dbReference type="Pfam" id="PF03872">
    <property type="entry name" value="RseA_N"/>
    <property type="match status" value="1"/>
</dbReference>
<reference evidence="3" key="1">
    <citation type="journal article" name="DNA Res.">
        <title>The physiological potential of anammox bacteria as revealed by their core genome structure.</title>
        <authorList>
            <person name="Okubo T."/>
            <person name="Toyoda A."/>
            <person name="Fukuhara K."/>
            <person name="Uchiyama I."/>
            <person name="Harigaya Y."/>
            <person name="Kuroiwa M."/>
            <person name="Suzuki T."/>
            <person name="Murakami Y."/>
            <person name="Suwa Y."/>
            <person name="Takami H."/>
        </authorList>
    </citation>
    <scope>NUCLEOTIDE SEQUENCE</scope>
    <source>
        <strain evidence="3">317325-3</strain>
    </source>
</reference>
<dbReference type="Proteomes" id="UP000662914">
    <property type="component" value="Chromosome"/>
</dbReference>
<evidence type="ECO:0000259" key="2">
    <source>
        <dbReference type="Pfam" id="PF03872"/>
    </source>
</evidence>
<dbReference type="InterPro" id="IPR005572">
    <property type="entry name" value="Anti-sigma_E_RseA_N"/>
</dbReference>
<keyword evidence="1" id="KW-0472">Membrane</keyword>
<dbReference type="PANTHER" id="PTHR38104">
    <property type="match status" value="1"/>
</dbReference>
<accession>A0A809RXH3</accession>
<dbReference type="SUPFAM" id="SSF89069">
    <property type="entry name" value="N-terminal, cytoplasmic domain of anti-sigmaE factor RseA"/>
    <property type="match status" value="1"/>
</dbReference>
<evidence type="ECO:0000313" key="3">
    <source>
        <dbReference type="EMBL" id="BBO20896.1"/>
    </source>
</evidence>